<accession>A0A0K2SVJ0</accession>
<proteinExistence type="predicted"/>
<dbReference type="EMBL" id="HACA01000378">
    <property type="protein sequence ID" value="CDW17739.1"/>
    <property type="molecule type" value="Transcribed_RNA"/>
</dbReference>
<evidence type="ECO:0000313" key="3">
    <source>
        <dbReference type="EMBL" id="CDW17739.1"/>
    </source>
</evidence>
<protein>
    <submittedName>
        <fullName evidence="3">Uncharacterized protein</fullName>
    </submittedName>
</protein>
<feature type="non-terminal residue" evidence="3">
    <location>
        <position position="1"/>
    </location>
</feature>
<keyword evidence="1" id="KW-0175">Coiled coil</keyword>
<dbReference type="AlphaFoldDB" id="A0A0K2SVJ0"/>
<feature type="coiled-coil region" evidence="1">
    <location>
        <begin position="102"/>
        <end position="129"/>
    </location>
</feature>
<name>A0A0K2SVJ0_LEPSM</name>
<sequence length="347" mass="39129">GGLLKVIPTNILHTYIDCRVLAMEDLLESKNELLKLAQGCTSNYKHNVDGSSFVYGDANRKISLTEETEILPSVIGSENIKLTADCMIKAISAVTYKIGTLAENLDTKLSQLSDTIMFLEQDVSQIQVQISHAIDGGYQKEFRETYGQKAKMPRLERCEVNKNEAARLSNFFSNYESKAIDYDILDKITTANLKANERKRTESFKEAYENIFNPQTTNPCMSIRNSVSNQDKFIATGSPHRLKKVDIPLMAFEVPEKKSPPPVQTDNTYVNLNELDESTDTYAAFDKLLLDMSKETEILDTNYMNISTRESLPLPPPPEYSEYSLIENDSDEEMPPPLPNNVMVPNL</sequence>
<feature type="region of interest" description="Disordered" evidence="2">
    <location>
        <begin position="327"/>
        <end position="347"/>
    </location>
</feature>
<evidence type="ECO:0000256" key="2">
    <source>
        <dbReference type="SAM" id="MobiDB-lite"/>
    </source>
</evidence>
<organism evidence="3">
    <name type="scientific">Lepeophtheirus salmonis</name>
    <name type="common">Salmon louse</name>
    <name type="synonym">Caligus salmonis</name>
    <dbReference type="NCBI Taxonomy" id="72036"/>
    <lineage>
        <taxon>Eukaryota</taxon>
        <taxon>Metazoa</taxon>
        <taxon>Ecdysozoa</taxon>
        <taxon>Arthropoda</taxon>
        <taxon>Crustacea</taxon>
        <taxon>Multicrustacea</taxon>
        <taxon>Hexanauplia</taxon>
        <taxon>Copepoda</taxon>
        <taxon>Siphonostomatoida</taxon>
        <taxon>Caligidae</taxon>
        <taxon>Lepeophtheirus</taxon>
    </lineage>
</organism>
<reference evidence="3" key="1">
    <citation type="submission" date="2014-05" db="EMBL/GenBank/DDBJ databases">
        <authorList>
            <person name="Chronopoulou M."/>
        </authorList>
    </citation>
    <scope>NUCLEOTIDE SEQUENCE</scope>
    <source>
        <tissue evidence="3">Whole organism</tissue>
    </source>
</reference>
<evidence type="ECO:0000256" key="1">
    <source>
        <dbReference type="SAM" id="Coils"/>
    </source>
</evidence>
<dbReference type="Gene3D" id="6.10.140.1620">
    <property type="match status" value="1"/>
</dbReference>